<organism evidence="3 4">
    <name type="scientific">Prauserella halophila</name>
    <dbReference type="NCBI Taxonomy" id="185641"/>
    <lineage>
        <taxon>Bacteria</taxon>
        <taxon>Bacillati</taxon>
        <taxon>Actinomycetota</taxon>
        <taxon>Actinomycetes</taxon>
        <taxon>Pseudonocardiales</taxon>
        <taxon>Pseudonocardiaceae</taxon>
        <taxon>Prauserella</taxon>
    </lineage>
</organism>
<sequence length="209" mass="23674">MLQRPIEPKQYTSFRFTQHLIDAGIDASVGTVGDALDNALAESMIGLYKTELIKPQGPWHDKREFEKATAAWVEWYNNQRLHEACSCRPPTEFETLYEQGDLASLVARPSDEPLLNSGRFTHKSGSSIKGEHPARTGNRKLKRAFFLAAFAALHDPTSRTYYDRKRAEGKKHNAALICLARRRCDVLFAMLRNHTHYRHPEPVPTTAAA</sequence>
<accession>A0ABP4H3P6</accession>
<dbReference type="Proteomes" id="UP001500653">
    <property type="component" value="Unassembled WGS sequence"/>
</dbReference>
<evidence type="ECO:0000313" key="3">
    <source>
        <dbReference type="EMBL" id="GAA1249247.1"/>
    </source>
</evidence>
<evidence type="ECO:0008006" key="5">
    <source>
        <dbReference type="Google" id="ProtNLM"/>
    </source>
</evidence>
<keyword evidence="4" id="KW-1185">Reference proteome</keyword>
<evidence type="ECO:0000259" key="2">
    <source>
        <dbReference type="Pfam" id="PF13683"/>
    </source>
</evidence>
<reference evidence="4" key="1">
    <citation type="journal article" date="2019" name="Int. J. Syst. Evol. Microbiol.">
        <title>The Global Catalogue of Microorganisms (GCM) 10K type strain sequencing project: providing services to taxonomists for standard genome sequencing and annotation.</title>
        <authorList>
            <consortium name="The Broad Institute Genomics Platform"/>
            <consortium name="The Broad Institute Genome Sequencing Center for Infectious Disease"/>
            <person name="Wu L."/>
            <person name="Ma J."/>
        </authorList>
    </citation>
    <scope>NUCLEOTIDE SEQUENCE [LARGE SCALE GENOMIC DNA]</scope>
    <source>
        <strain evidence="4">JCM 13023</strain>
    </source>
</reference>
<gene>
    <name evidence="3" type="ORF">GCM10009676_39660</name>
</gene>
<dbReference type="InterPro" id="IPR003346">
    <property type="entry name" value="Transposase_20"/>
</dbReference>
<dbReference type="InterPro" id="IPR001584">
    <property type="entry name" value="Integrase_cat-core"/>
</dbReference>
<dbReference type="SUPFAM" id="SSF53098">
    <property type="entry name" value="Ribonuclease H-like"/>
    <property type="match status" value="1"/>
</dbReference>
<evidence type="ECO:0000259" key="1">
    <source>
        <dbReference type="Pfam" id="PF02371"/>
    </source>
</evidence>
<dbReference type="Pfam" id="PF13683">
    <property type="entry name" value="rve_3"/>
    <property type="match status" value="1"/>
</dbReference>
<dbReference type="PANTHER" id="PTHR33055">
    <property type="entry name" value="TRANSPOSASE FOR INSERTION SEQUENCE ELEMENT IS1111A"/>
    <property type="match status" value="1"/>
</dbReference>
<evidence type="ECO:0000313" key="4">
    <source>
        <dbReference type="Proteomes" id="UP001500653"/>
    </source>
</evidence>
<proteinExistence type="predicted"/>
<dbReference type="EMBL" id="BAAALN010000016">
    <property type="protein sequence ID" value="GAA1249247.1"/>
    <property type="molecule type" value="Genomic_DNA"/>
</dbReference>
<protein>
    <recommendedName>
        <fullName evidence="5">Transposase</fullName>
    </recommendedName>
</protein>
<name>A0ABP4H3P6_9PSEU</name>
<dbReference type="PANTHER" id="PTHR33055:SF3">
    <property type="entry name" value="PUTATIVE TRANSPOSASE FOR IS117-RELATED"/>
    <property type="match status" value="1"/>
</dbReference>
<dbReference type="Pfam" id="PF02371">
    <property type="entry name" value="Transposase_20"/>
    <property type="match status" value="1"/>
</dbReference>
<feature type="domain" description="Transposase IS116/IS110/IS902 C-terminal" evidence="1">
    <location>
        <begin position="121"/>
        <end position="162"/>
    </location>
</feature>
<feature type="domain" description="Integrase catalytic" evidence="2">
    <location>
        <begin position="24"/>
        <end position="90"/>
    </location>
</feature>
<dbReference type="InterPro" id="IPR036397">
    <property type="entry name" value="RNaseH_sf"/>
</dbReference>
<comment type="caution">
    <text evidence="3">The sequence shown here is derived from an EMBL/GenBank/DDBJ whole genome shotgun (WGS) entry which is preliminary data.</text>
</comment>
<dbReference type="InterPro" id="IPR012337">
    <property type="entry name" value="RNaseH-like_sf"/>
</dbReference>
<dbReference type="InterPro" id="IPR047650">
    <property type="entry name" value="Transpos_IS110"/>
</dbReference>
<dbReference type="Gene3D" id="3.30.420.10">
    <property type="entry name" value="Ribonuclease H-like superfamily/Ribonuclease H"/>
    <property type="match status" value="1"/>
</dbReference>